<dbReference type="RefSeq" id="WP_087194665.1">
    <property type="nucleotide sequence ID" value="NZ_PPEL01000001.1"/>
</dbReference>
<feature type="transmembrane region" description="Helical" evidence="1">
    <location>
        <begin position="69"/>
        <end position="87"/>
    </location>
</feature>
<gene>
    <name evidence="3" type="ORF">C2L80_00125</name>
    <name evidence="2" type="ORF">K8V16_03105</name>
</gene>
<organism evidence="3 4">
    <name type="scientific">Rubneribacter badeniensis</name>
    <dbReference type="NCBI Taxonomy" id="2070688"/>
    <lineage>
        <taxon>Bacteria</taxon>
        <taxon>Bacillati</taxon>
        <taxon>Actinomycetota</taxon>
        <taxon>Coriobacteriia</taxon>
        <taxon>Eggerthellales</taxon>
        <taxon>Eggerthellaceae</taxon>
        <taxon>Rubneribacter</taxon>
    </lineage>
</organism>
<evidence type="ECO:0000313" key="4">
    <source>
        <dbReference type="Proteomes" id="UP000236488"/>
    </source>
</evidence>
<dbReference type="EMBL" id="DYZL01000055">
    <property type="protein sequence ID" value="HJH42761.1"/>
    <property type="molecule type" value="Genomic_DNA"/>
</dbReference>
<sequence length="93" mass="9419">MAAAIVVGALFGIAGFLPLVAGLRMTRRVTDTSNLGHAGALLLGVLVSVIVIFAAAIACVALARDLVLPFVLAEVAALCIAAVAFGFSKLVRK</sequence>
<reference evidence="2" key="3">
    <citation type="submission" date="2021-09" db="EMBL/GenBank/DDBJ databases">
        <authorList>
            <person name="Gilroy R."/>
        </authorList>
    </citation>
    <scope>NUCLEOTIDE SEQUENCE</scope>
    <source>
        <strain evidence="2">USAMLcec12-2067</strain>
    </source>
</reference>
<feature type="transmembrane region" description="Helical" evidence="1">
    <location>
        <begin position="38"/>
        <end position="63"/>
    </location>
</feature>
<feature type="transmembrane region" description="Helical" evidence="1">
    <location>
        <begin position="6"/>
        <end position="26"/>
    </location>
</feature>
<reference evidence="3 4" key="1">
    <citation type="journal article" date="2018" name="Int. J. Syst. Evol. Microbiol.">
        <title>Rubneribacter badeniensis gen. nov., sp. nov. and Enteroscipio rubneri gen. nov., sp. nov., new members of the Eggerthellaceae isolated from human faeces.</title>
        <authorList>
            <person name="Danylec N."/>
            <person name="Gobl A."/>
            <person name="Stoll D.A."/>
            <person name="Hetzer B."/>
            <person name="Kulling S.E."/>
            <person name="Huch M."/>
        </authorList>
    </citation>
    <scope>NUCLEOTIDE SEQUENCE [LARGE SCALE GENOMIC DNA]</scope>
    <source>
        <strain evidence="3 4">ResAG-85</strain>
    </source>
</reference>
<evidence type="ECO:0000256" key="1">
    <source>
        <dbReference type="SAM" id="Phobius"/>
    </source>
</evidence>
<dbReference type="Proteomes" id="UP000789325">
    <property type="component" value="Unassembled WGS sequence"/>
</dbReference>
<keyword evidence="4" id="KW-1185">Reference proteome</keyword>
<dbReference type="EMBL" id="PPEL01000001">
    <property type="protein sequence ID" value="PNV66570.1"/>
    <property type="molecule type" value="Genomic_DNA"/>
</dbReference>
<name>A0A2K2U8S7_9ACTN</name>
<proteinExistence type="predicted"/>
<evidence type="ECO:0000313" key="2">
    <source>
        <dbReference type="EMBL" id="HJH42761.1"/>
    </source>
</evidence>
<protein>
    <submittedName>
        <fullName evidence="3">Uncharacterized protein</fullName>
    </submittedName>
</protein>
<keyword evidence="1" id="KW-1133">Transmembrane helix</keyword>
<dbReference type="Proteomes" id="UP000236488">
    <property type="component" value="Unassembled WGS sequence"/>
</dbReference>
<keyword evidence="1" id="KW-0472">Membrane</keyword>
<reference evidence="2" key="2">
    <citation type="journal article" date="2021" name="PeerJ">
        <title>Extensive microbial diversity within the chicken gut microbiome revealed by metagenomics and culture.</title>
        <authorList>
            <person name="Gilroy R."/>
            <person name="Ravi A."/>
            <person name="Getino M."/>
            <person name="Pursley I."/>
            <person name="Horton D.L."/>
            <person name="Alikhan N.F."/>
            <person name="Baker D."/>
            <person name="Gharbi K."/>
            <person name="Hall N."/>
            <person name="Watson M."/>
            <person name="Adriaenssens E.M."/>
            <person name="Foster-Nyarko E."/>
            <person name="Jarju S."/>
            <person name="Secka A."/>
            <person name="Antonio M."/>
            <person name="Oren A."/>
            <person name="Chaudhuri R.R."/>
            <person name="La Ragione R."/>
            <person name="Hildebrand F."/>
            <person name="Pallen M.J."/>
        </authorList>
    </citation>
    <scope>NUCLEOTIDE SEQUENCE</scope>
    <source>
        <strain evidence="2">USAMLcec12-2067</strain>
    </source>
</reference>
<comment type="caution">
    <text evidence="3">The sequence shown here is derived from an EMBL/GenBank/DDBJ whole genome shotgun (WGS) entry which is preliminary data.</text>
</comment>
<keyword evidence="1" id="KW-0812">Transmembrane</keyword>
<accession>A0A2K2U8S7</accession>
<evidence type="ECO:0000313" key="3">
    <source>
        <dbReference type="EMBL" id="PNV66570.1"/>
    </source>
</evidence>
<dbReference type="AlphaFoldDB" id="A0A2K2U8S7"/>